<dbReference type="Proteomes" id="UP000821865">
    <property type="component" value="Chromosome 1"/>
</dbReference>
<keyword evidence="2" id="KW-1185">Reference proteome</keyword>
<evidence type="ECO:0000313" key="2">
    <source>
        <dbReference type="Proteomes" id="UP000821865"/>
    </source>
</evidence>
<evidence type="ECO:0000313" key="1">
    <source>
        <dbReference type="EMBL" id="KAH7977505.1"/>
    </source>
</evidence>
<organism evidence="1 2">
    <name type="scientific">Dermacentor silvarum</name>
    <name type="common">Tick</name>
    <dbReference type="NCBI Taxonomy" id="543639"/>
    <lineage>
        <taxon>Eukaryota</taxon>
        <taxon>Metazoa</taxon>
        <taxon>Ecdysozoa</taxon>
        <taxon>Arthropoda</taxon>
        <taxon>Chelicerata</taxon>
        <taxon>Arachnida</taxon>
        <taxon>Acari</taxon>
        <taxon>Parasitiformes</taxon>
        <taxon>Ixodida</taxon>
        <taxon>Ixodoidea</taxon>
        <taxon>Ixodidae</taxon>
        <taxon>Rhipicephalinae</taxon>
        <taxon>Dermacentor</taxon>
    </lineage>
</organism>
<comment type="caution">
    <text evidence="1">The sequence shown here is derived from an EMBL/GenBank/DDBJ whole genome shotgun (WGS) entry which is preliminary data.</text>
</comment>
<accession>A0ACB8DSQ3</accession>
<name>A0ACB8DSQ3_DERSI</name>
<protein>
    <submittedName>
        <fullName evidence="1">Uncharacterized protein</fullName>
    </submittedName>
</protein>
<sequence length="109" mass="12798">MDQPRSDKTPLLRANETTWNKKKGNQQIRQLFVASRMPHLPVDDYRIIIRPRGRLNVTEHNTDRIYHSVRHAANVERTADEEDNLCLNQKQNIIVVNTPLKERAKNMSQ</sequence>
<reference evidence="1" key="1">
    <citation type="submission" date="2020-05" db="EMBL/GenBank/DDBJ databases">
        <title>Large-scale comparative analyses of tick genomes elucidate their genetic diversity and vector capacities.</title>
        <authorList>
            <person name="Jia N."/>
            <person name="Wang J."/>
            <person name="Shi W."/>
            <person name="Du L."/>
            <person name="Sun Y."/>
            <person name="Zhan W."/>
            <person name="Jiang J."/>
            <person name="Wang Q."/>
            <person name="Zhang B."/>
            <person name="Ji P."/>
            <person name="Sakyi L.B."/>
            <person name="Cui X."/>
            <person name="Yuan T."/>
            <person name="Jiang B."/>
            <person name="Yang W."/>
            <person name="Lam T.T.-Y."/>
            <person name="Chang Q."/>
            <person name="Ding S."/>
            <person name="Wang X."/>
            <person name="Zhu J."/>
            <person name="Ruan X."/>
            <person name="Zhao L."/>
            <person name="Wei J."/>
            <person name="Que T."/>
            <person name="Du C."/>
            <person name="Cheng J."/>
            <person name="Dai P."/>
            <person name="Han X."/>
            <person name="Huang E."/>
            <person name="Gao Y."/>
            <person name="Liu J."/>
            <person name="Shao H."/>
            <person name="Ye R."/>
            <person name="Li L."/>
            <person name="Wei W."/>
            <person name="Wang X."/>
            <person name="Wang C."/>
            <person name="Yang T."/>
            <person name="Huo Q."/>
            <person name="Li W."/>
            <person name="Guo W."/>
            <person name="Chen H."/>
            <person name="Zhou L."/>
            <person name="Ni X."/>
            <person name="Tian J."/>
            <person name="Zhou Y."/>
            <person name="Sheng Y."/>
            <person name="Liu T."/>
            <person name="Pan Y."/>
            <person name="Xia L."/>
            <person name="Li J."/>
            <person name="Zhao F."/>
            <person name="Cao W."/>
        </authorList>
    </citation>
    <scope>NUCLEOTIDE SEQUENCE</scope>
    <source>
        <strain evidence="1">Dsil-2018</strain>
    </source>
</reference>
<dbReference type="EMBL" id="CM023470">
    <property type="protein sequence ID" value="KAH7977505.1"/>
    <property type="molecule type" value="Genomic_DNA"/>
</dbReference>
<proteinExistence type="predicted"/>
<gene>
    <name evidence="1" type="ORF">HPB49_002027</name>
</gene>